<dbReference type="EMBL" id="JASPKY010000232">
    <property type="protein sequence ID" value="KAK9718051.1"/>
    <property type="molecule type" value="Genomic_DNA"/>
</dbReference>
<evidence type="ECO:0000256" key="2">
    <source>
        <dbReference type="SAM" id="MobiDB-lite"/>
    </source>
</evidence>
<gene>
    <name evidence="3" type="ORF">QE152_g23415</name>
</gene>
<dbReference type="AlphaFoldDB" id="A0AAW1KIF8"/>
<proteinExistence type="predicted"/>
<dbReference type="PANTHER" id="PTHR14972:SF8">
    <property type="entry name" value="GLUCOCORTICOID-INDUCED TRANSCRIPT 1 PROTEIN-LIKE ISOFORM X1"/>
    <property type="match status" value="1"/>
</dbReference>
<feature type="compositionally biased region" description="Low complexity" evidence="2">
    <location>
        <begin position="155"/>
        <end position="166"/>
    </location>
</feature>
<organism evidence="3 4">
    <name type="scientific">Popillia japonica</name>
    <name type="common">Japanese beetle</name>
    <dbReference type="NCBI Taxonomy" id="7064"/>
    <lineage>
        <taxon>Eukaryota</taxon>
        <taxon>Metazoa</taxon>
        <taxon>Ecdysozoa</taxon>
        <taxon>Arthropoda</taxon>
        <taxon>Hexapoda</taxon>
        <taxon>Insecta</taxon>
        <taxon>Pterygota</taxon>
        <taxon>Neoptera</taxon>
        <taxon>Endopterygota</taxon>
        <taxon>Coleoptera</taxon>
        <taxon>Polyphaga</taxon>
        <taxon>Scarabaeiformia</taxon>
        <taxon>Scarabaeidae</taxon>
        <taxon>Rutelinae</taxon>
        <taxon>Popillia</taxon>
    </lineage>
</organism>
<feature type="compositionally biased region" description="Polar residues" evidence="2">
    <location>
        <begin position="77"/>
        <end position="86"/>
    </location>
</feature>
<keyword evidence="1" id="KW-0597">Phosphoprotein</keyword>
<name>A0AAW1KIF8_POPJA</name>
<dbReference type="Proteomes" id="UP001458880">
    <property type="component" value="Unassembled WGS sequence"/>
</dbReference>
<reference evidence="3 4" key="1">
    <citation type="journal article" date="2024" name="BMC Genomics">
        <title>De novo assembly and annotation of Popillia japonica's genome with initial clues to its potential as an invasive pest.</title>
        <authorList>
            <person name="Cucini C."/>
            <person name="Boschi S."/>
            <person name="Funari R."/>
            <person name="Cardaioli E."/>
            <person name="Iannotti N."/>
            <person name="Marturano G."/>
            <person name="Paoli F."/>
            <person name="Bruttini M."/>
            <person name="Carapelli A."/>
            <person name="Frati F."/>
            <person name="Nardi F."/>
        </authorList>
    </citation>
    <scope>NUCLEOTIDE SEQUENCE [LARGE SCALE GENOMIC DNA]</scope>
    <source>
        <strain evidence="3">DMR45628</strain>
    </source>
</reference>
<evidence type="ECO:0000313" key="4">
    <source>
        <dbReference type="Proteomes" id="UP001458880"/>
    </source>
</evidence>
<feature type="compositionally biased region" description="Polar residues" evidence="2">
    <location>
        <begin position="167"/>
        <end position="193"/>
    </location>
</feature>
<dbReference type="PANTHER" id="PTHR14972">
    <property type="entry name" value="AGAP011572-PA"/>
    <property type="match status" value="1"/>
</dbReference>
<accession>A0AAW1KIF8</accession>
<dbReference type="InterPro" id="IPR026642">
    <property type="entry name" value="Glcci1/FAM117"/>
</dbReference>
<protein>
    <submittedName>
        <fullName evidence="3">Protein Family FAM117</fullName>
    </submittedName>
</protein>
<evidence type="ECO:0000256" key="1">
    <source>
        <dbReference type="ARBA" id="ARBA00022553"/>
    </source>
</evidence>
<feature type="compositionally biased region" description="Polar residues" evidence="2">
    <location>
        <begin position="1"/>
        <end position="20"/>
    </location>
</feature>
<sequence>MSGQHGTPSRVTKSSPSSMKQGPMKATIPMSSVIKQSTHIRKTHSPTLSPTWWKARTSPDSGLRSPGSTAYKEKSKTLGSVGNSTGSAIRRTASLDTIYLKGQWPRDNFYFHTGILQIDKATQTDDYDLMDSRKIHCIAENDDKLEKMIIKQRLQRSNNQQSSASRTGSSPGNSPVTADHTLTTSSQTNTSCIMPQLPRANPVNIPIKPLPKPTMRNSVEGLNQEIERLVLKSGKSETYFSDKNEEHKFCQVTPEGHRAPLPEVFREMCSVNTQTPSANDIMGSCHSLSGSVGSSPEHEGNKLGTSPHIFLARGPPDGCEKVHLKSGDERRSLPLDHAPQQPPCTFQLKPSLGSAFQILQPNLHSSSDQDLPLVPSQQDLI</sequence>
<comment type="caution">
    <text evidence="3">The sequence shown here is derived from an EMBL/GenBank/DDBJ whole genome shotgun (WGS) entry which is preliminary data.</text>
</comment>
<feature type="region of interest" description="Disordered" evidence="2">
    <location>
        <begin position="153"/>
        <end position="197"/>
    </location>
</feature>
<evidence type="ECO:0000313" key="3">
    <source>
        <dbReference type="EMBL" id="KAK9718051.1"/>
    </source>
</evidence>
<dbReference type="Pfam" id="PF15388">
    <property type="entry name" value="FAM117"/>
    <property type="match status" value="1"/>
</dbReference>
<keyword evidence="4" id="KW-1185">Reference proteome</keyword>
<feature type="region of interest" description="Disordered" evidence="2">
    <location>
        <begin position="1"/>
        <end position="86"/>
    </location>
</feature>